<keyword evidence="6" id="KW-1185">Reference proteome</keyword>
<evidence type="ECO:0000256" key="2">
    <source>
        <dbReference type="ARBA" id="ARBA00023295"/>
    </source>
</evidence>
<dbReference type="RefSeq" id="WP_197010877.1">
    <property type="nucleotide sequence ID" value="NZ_BAABES010000034.1"/>
</dbReference>
<feature type="signal peptide" evidence="3">
    <location>
        <begin position="1"/>
        <end position="30"/>
    </location>
</feature>
<comment type="caution">
    <text evidence="5">The sequence shown here is derived from an EMBL/GenBank/DDBJ whole genome shotgun (WGS) entry which is preliminary data.</text>
</comment>
<evidence type="ECO:0000259" key="4">
    <source>
        <dbReference type="Pfam" id="PF21365"/>
    </source>
</evidence>
<dbReference type="Gene3D" id="3.20.20.80">
    <property type="entry name" value="Glycosidases"/>
    <property type="match status" value="1"/>
</dbReference>
<reference evidence="5" key="1">
    <citation type="submission" date="2020-11" db="EMBL/GenBank/DDBJ databases">
        <title>Sequencing the genomes of 1000 actinobacteria strains.</title>
        <authorList>
            <person name="Klenk H.-P."/>
        </authorList>
    </citation>
    <scope>NUCLEOTIDE SEQUENCE</scope>
    <source>
        <strain evidence="5">DSM 43175</strain>
    </source>
</reference>
<accession>A0A931DID4</accession>
<dbReference type="SUPFAM" id="SSF51445">
    <property type="entry name" value="(Trans)glycosidases"/>
    <property type="match status" value="1"/>
</dbReference>
<evidence type="ECO:0000256" key="3">
    <source>
        <dbReference type="SAM" id="SignalP"/>
    </source>
</evidence>
<dbReference type="Pfam" id="PF21365">
    <property type="entry name" value="Glyco_hydro_31_3rd"/>
    <property type="match status" value="1"/>
</dbReference>
<dbReference type="InterPro" id="IPR013780">
    <property type="entry name" value="Glyco_hydro_b"/>
</dbReference>
<keyword evidence="2" id="KW-0326">Glycosidase</keyword>
<proteinExistence type="predicted"/>
<feature type="chain" id="PRO_5037043562" description="Glycosyl hydrolase family 31 C-terminal domain-containing protein" evidence="3">
    <location>
        <begin position="31"/>
        <end position="796"/>
    </location>
</feature>
<dbReference type="PANTHER" id="PTHR43053">
    <property type="entry name" value="GLYCOSIDASE FAMILY 31"/>
    <property type="match status" value="1"/>
</dbReference>
<evidence type="ECO:0000256" key="1">
    <source>
        <dbReference type="ARBA" id="ARBA00022801"/>
    </source>
</evidence>
<keyword evidence="3" id="KW-0732">Signal</keyword>
<dbReference type="InterPro" id="IPR048395">
    <property type="entry name" value="Glyco_hydro_31_C"/>
</dbReference>
<dbReference type="InterPro" id="IPR050985">
    <property type="entry name" value="Alpha-glycosidase_related"/>
</dbReference>
<dbReference type="SUPFAM" id="SSF51011">
    <property type="entry name" value="Glycosyl hydrolase domain"/>
    <property type="match status" value="1"/>
</dbReference>
<gene>
    <name evidence="5" type="ORF">IW256_002224</name>
</gene>
<evidence type="ECO:0000313" key="6">
    <source>
        <dbReference type="Proteomes" id="UP000614047"/>
    </source>
</evidence>
<dbReference type="EMBL" id="JADOUA010000001">
    <property type="protein sequence ID" value="MBG6088111.1"/>
    <property type="molecule type" value="Genomic_DNA"/>
</dbReference>
<dbReference type="AlphaFoldDB" id="A0A931DID4"/>
<keyword evidence="1" id="KW-0378">Hydrolase</keyword>
<feature type="domain" description="Glycosyl hydrolase family 31 C-terminal" evidence="4">
    <location>
        <begin position="621"/>
        <end position="709"/>
    </location>
</feature>
<evidence type="ECO:0000313" key="5">
    <source>
        <dbReference type="EMBL" id="MBG6088111.1"/>
    </source>
</evidence>
<name>A0A931DID4_9ACTN</name>
<dbReference type="Proteomes" id="UP000614047">
    <property type="component" value="Unassembled WGS sequence"/>
</dbReference>
<organism evidence="5 6">
    <name type="scientific">Actinomadura viridis</name>
    <dbReference type="NCBI Taxonomy" id="58110"/>
    <lineage>
        <taxon>Bacteria</taxon>
        <taxon>Bacillati</taxon>
        <taxon>Actinomycetota</taxon>
        <taxon>Actinomycetes</taxon>
        <taxon>Streptosporangiales</taxon>
        <taxon>Thermomonosporaceae</taxon>
        <taxon>Actinomadura</taxon>
    </lineage>
</organism>
<dbReference type="GO" id="GO:0016798">
    <property type="term" value="F:hydrolase activity, acting on glycosyl bonds"/>
    <property type="evidence" value="ECO:0007669"/>
    <property type="project" value="UniProtKB-KW"/>
</dbReference>
<dbReference type="Gene3D" id="2.60.40.1180">
    <property type="entry name" value="Golgi alpha-mannosidase II"/>
    <property type="match status" value="1"/>
</dbReference>
<dbReference type="PANTHER" id="PTHR43053:SF4">
    <property type="entry name" value="MYOGENESIS-REGULATING GLYCOSIDASE"/>
    <property type="match status" value="1"/>
</dbReference>
<dbReference type="InterPro" id="IPR017853">
    <property type="entry name" value="GH"/>
</dbReference>
<protein>
    <recommendedName>
        <fullName evidence="4">Glycosyl hydrolase family 31 C-terminal domain-containing protein</fullName>
    </recommendedName>
</protein>
<sequence>MSRTHRVKAVLTSLMLTPPLLPLAAMPAQAAPDGISVADTQDAIVVKGLTYRMTIRKEGFRYSFSRPDGTTLVPAHAESGLRIKETGAADFADAVRARLVGGGRVAVLDVDLENGSRVRVRVHPSAANVRLSVDPSQGGAATMDLRTGPVGPSYGLGDYGAHADGQPDQGTPCSRQVVARPTAELTGITLDNLTNEGSCKRFISNFVVFPRQRFAEVLFDEGRKRVGLNGSENRLGVTGTRGVDGLYYFFGGDLRQVYADYRAARHRHGYVDARPRARMFELGWEAYGALAWDTYQSSVTATVQAFREHGYPLGWGVVGSGFWPGPRGDKIEGTTNSFGMWDSTAEPGRDDGLPNPRYPDPGALKSLFRENGMALLLGARNNFKAPPSDGGNHTPLYDGPFVTEALSKGYLLTGADGRPVKVTRAQFPRDVSYVLDGENKEAVAWYVEQMRKWGVDGWKEDTMLYDPDLYRDANWNAVQKALHDAGDYVMVRNAAYSLPGDWVRINDTIFGRGEVFHEDPDRVPVNMLNIAATGHGAVYPDFIGGTPKLPMTDPAYQKYFVRNAQLSALTPIMAFGKGPWELGDDRLADAVKRMALWHSALTPYIYDAVLDGHRTGFPYAMTPLPLAYPDDENTYGLVNDRTRQYQWLLGESLLAAPVFGADFETAQGRDVYLPEGTWIDYETGATFQGPTTLKDYRMDMTRIPAFVGGKGVLVTRDGGGLRAQVYPIRTQSTYEYGEGGQRSRIVNANAGWNAATLTVTDTTTGDRVRFTVDGTTGAIGFPMRAGHDYRLTGGGR</sequence>